<gene>
    <name evidence="2" type="ORF">BG846_05332</name>
    <name evidence="1" type="ORF">K701_29535</name>
</gene>
<name>A0A1Y2NNM4_STRFR</name>
<reference evidence="2 3" key="2">
    <citation type="submission" date="2016-09" db="EMBL/GenBank/DDBJ databases">
        <title>Streptomyces fradiae DSM40063, a candidate organism with high potential of specific P450 cytochromes.</title>
        <authorList>
            <person name="Grumaz C."/>
            <person name="Vainshtein Y."/>
            <person name="Kirstahler P."/>
            <person name="Sohn K."/>
        </authorList>
    </citation>
    <scope>NUCLEOTIDE SEQUENCE [LARGE SCALE GENOMIC DNA]</scope>
    <source>
        <strain evidence="2 3">DSM 40063</strain>
    </source>
</reference>
<dbReference type="Proteomes" id="UP000731519">
    <property type="component" value="Unassembled WGS sequence"/>
</dbReference>
<dbReference type="EMBL" id="ASYR01000057">
    <property type="protein sequence ID" value="KAF0646309.1"/>
    <property type="molecule type" value="Genomic_DNA"/>
</dbReference>
<dbReference type="Proteomes" id="UP000194318">
    <property type="component" value="Unassembled WGS sequence"/>
</dbReference>
<evidence type="ECO:0000313" key="3">
    <source>
        <dbReference type="Proteomes" id="UP000194318"/>
    </source>
</evidence>
<evidence type="ECO:0000313" key="1">
    <source>
        <dbReference type="EMBL" id="KAF0646309.1"/>
    </source>
</evidence>
<dbReference type="RefSeq" id="WP_031134052.1">
    <property type="nucleotide sequence ID" value="NZ_ASYR01000057.1"/>
</dbReference>
<evidence type="ECO:0000313" key="4">
    <source>
        <dbReference type="Proteomes" id="UP000731519"/>
    </source>
</evidence>
<dbReference type="AlphaFoldDB" id="A0A1Y2NNM4"/>
<reference evidence="1 4" key="1">
    <citation type="submission" date="2013-05" db="EMBL/GenBank/DDBJ databases">
        <title>Genome Sequence of Streptomyces fradiae.</title>
        <authorList>
            <person name="Kirby R."/>
        </authorList>
    </citation>
    <scope>NUCLEOTIDE SEQUENCE [LARGE SCALE GENOMIC DNA]</scope>
    <source>
        <strain evidence="1 4">ATCC 10745</strain>
    </source>
</reference>
<keyword evidence="4" id="KW-1185">Reference proteome</keyword>
<protein>
    <submittedName>
        <fullName evidence="2">Uncharacterized protein</fullName>
    </submittedName>
</protein>
<organism evidence="2 3">
    <name type="scientific">Streptomyces fradiae ATCC 10745 = DSM 40063</name>
    <dbReference type="NCBI Taxonomy" id="1319510"/>
    <lineage>
        <taxon>Bacteria</taxon>
        <taxon>Bacillati</taxon>
        <taxon>Actinomycetota</taxon>
        <taxon>Actinomycetes</taxon>
        <taxon>Kitasatosporales</taxon>
        <taxon>Streptomycetaceae</taxon>
        <taxon>Streptomyces</taxon>
    </lineage>
</organism>
<comment type="caution">
    <text evidence="2">The sequence shown here is derived from an EMBL/GenBank/DDBJ whole genome shotgun (WGS) entry which is preliminary data.</text>
</comment>
<proteinExistence type="predicted"/>
<sequence>MTTIPHPAVPPLDDDLADRIADLRGIHRGIDLILDGARHLALSELTLDQTQTLLSTIAGNGGVDVLDVLAQLVRRLTDPAQNPSLRALDPDVQKAVQRLGERHAYETAAYTPRDCPPEAAALIDGLPPATHAAITPTQEHTS</sequence>
<evidence type="ECO:0000313" key="2">
    <source>
        <dbReference type="EMBL" id="OSY49093.1"/>
    </source>
</evidence>
<dbReference type="EMBL" id="MIFZ01000337">
    <property type="protein sequence ID" value="OSY49093.1"/>
    <property type="molecule type" value="Genomic_DNA"/>
</dbReference>
<accession>A0A1Y2NNM4</accession>